<organism evidence="2 3">
    <name type="scientific">Hoeflea poritis</name>
    <dbReference type="NCBI Taxonomy" id="2993659"/>
    <lineage>
        <taxon>Bacteria</taxon>
        <taxon>Pseudomonadati</taxon>
        <taxon>Pseudomonadota</taxon>
        <taxon>Alphaproteobacteria</taxon>
        <taxon>Hyphomicrobiales</taxon>
        <taxon>Rhizobiaceae</taxon>
        <taxon>Hoeflea</taxon>
    </lineage>
</organism>
<evidence type="ECO:0000313" key="3">
    <source>
        <dbReference type="Proteomes" id="UP001148313"/>
    </source>
</evidence>
<comment type="caution">
    <text evidence="2">The sequence shown here is derived from an EMBL/GenBank/DDBJ whole genome shotgun (WGS) entry which is preliminary data.</text>
</comment>
<dbReference type="GO" id="GO:0004040">
    <property type="term" value="F:amidase activity"/>
    <property type="evidence" value="ECO:0007669"/>
    <property type="project" value="UniProtKB-EC"/>
</dbReference>
<dbReference type="EMBL" id="JAPJZH010000011">
    <property type="protein sequence ID" value="MDA4847207.1"/>
    <property type="molecule type" value="Genomic_DNA"/>
</dbReference>
<dbReference type="PANTHER" id="PTHR46310">
    <property type="entry name" value="AMIDASE 1"/>
    <property type="match status" value="1"/>
</dbReference>
<dbReference type="Proteomes" id="UP001148313">
    <property type="component" value="Unassembled WGS sequence"/>
</dbReference>
<dbReference type="InterPro" id="IPR036928">
    <property type="entry name" value="AS_sf"/>
</dbReference>
<dbReference type="InterPro" id="IPR023631">
    <property type="entry name" value="Amidase_dom"/>
</dbReference>
<evidence type="ECO:0000313" key="2">
    <source>
        <dbReference type="EMBL" id="MDA4847207.1"/>
    </source>
</evidence>
<evidence type="ECO:0000259" key="1">
    <source>
        <dbReference type="Pfam" id="PF01425"/>
    </source>
</evidence>
<dbReference type="PANTHER" id="PTHR46310:SF7">
    <property type="entry name" value="AMIDASE 1"/>
    <property type="match status" value="1"/>
</dbReference>
<proteinExistence type="predicted"/>
<keyword evidence="2" id="KW-0378">Hydrolase</keyword>
<reference evidence="2" key="1">
    <citation type="submission" date="2022-11" db="EMBL/GenBank/DDBJ databases">
        <title>Hoeflea poritis sp. nov., isolated from scleractinian coral Porites lutea.</title>
        <authorList>
            <person name="Zhang G."/>
            <person name="Wei Q."/>
            <person name="Cai L."/>
        </authorList>
    </citation>
    <scope>NUCLEOTIDE SEQUENCE</scope>
    <source>
        <strain evidence="2">E7-10</strain>
    </source>
</reference>
<dbReference type="NCBIfam" id="NF006169">
    <property type="entry name" value="PRK08310.1"/>
    <property type="match status" value="1"/>
</dbReference>
<dbReference type="EC" id="3.5.1.4" evidence="2"/>
<name>A0ABT4VT12_9HYPH</name>
<accession>A0ABT4VT12</accession>
<protein>
    <submittedName>
        <fullName evidence="2">Amidase</fullName>
        <ecNumber evidence="2">3.5.1.4</ecNumber>
    </submittedName>
</protein>
<gene>
    <name evidence="2" type="ORF">OOZ53_17740</name>
</gene>
<dbReference type="RefSeq" id="WP_271091017.1">
    <property type="nucleotide sequence ID" value="NZ_JAPJZH010000011.1"/>
</dbReference>
<dbReference type="Gene3D" id="3.90.1300.10">
    <property type="entry name" value="Amidase signature (AS) domain"/>
    <property type="match status" value="1"/>
</dbReference>
<keyword evidence="3" id="KW-1185">Reference proteome</keyword>
<dbReference type="SUPFAM" id="SSF75304">
    <property type="entry name" value="Amidase signature (AS) enzymes"/>
    <property type="match status" value="1"/>
</dbReference>
<dbReference type="Pfam" id="PF01425">
    <property type="entry name" value="Amidase"/>
    <property type="match status" value="1"/>
</dbReference>
<sequence>MNLVQSDPFNAFIETGGPAIPAGSEGPLAGCRLAVKDIFDVAGHITGRGNPHWRDESEPAAATAPAVQTLLDAGAQFIGKTQTDEFAFSLNGHNAHYPQPVNPAAPERITGGSSSGSVAAVAAGLADIATGSDTGGSIRAPASYCGLVGLRTTHGLISLDGTMPLAPSFDTFGWFARNTDLYITVAELLLPASDFTASRLLRIPEQEAMLAGTTEQNAYADALRLVQDVVGGATGLQLTALDIEERYWCLRKLQAREAWESHGAWISAAERNLGPGVRERFAFGTTIDDETVNSETAKRTALTDELADLIGNDGLVVMPTVPGAAPLAAASFEDIQDYRERAIRLLCLSGLTGFPQLTLPVASVDCAPFGISLMGPKGSDRSLLDIGRKIIDRASENGTDPWTR</sequence>
<feature type="domain" description="Amidase" evidence="1">
    <location>
        <begin position="24"/>
        <end position="180"/>
    </location>
</feature>